<gene>
    <name evidence="2" type="ORF">GCM10023258_08480</name>
</gene>
<accession>A0ABP9J654</accession>
<keyword evidence="1" id="KW-1133">Transmembrane helix</keyword>
<keyword evidence="1" id="KW-0472">Membrane</keyword>
<keyword evidence="1" id="KW-0812">Transmembrane</keyword>
<comment type="caution">
    <text evidence="2">The sequence shown here is derived from an EMBL/GenBank/DDBJ whole genome shotgun (WGS) entry which is preliminary data.</text>
</comment>
<protein>
    <submittedName>
        <fullName evidence="2">Uncharacterized protein</fullName>
    </submittedName>
</protein>
<evidence type="ECO:0000256" key="1">
    <source>
        <dbReference type="SAM" id="Phobius"/>
    </source>
</evidence>
<dbReference type="Proteomes" id="UP001500427">
    <property type="component" value="Unassembled WGS sequence"/>
</dbReference>
<evidence type="ECO:0000313" key="3">
    <source>
        <dbReference type="Proteomes" id="UP001500427"/>
    </source>
</evidence>
<proteinExistence type="predicted"/>
<sequence length="65" mass="7004">MSERRRRGRWRIGGVVVVSVVVSIVGSFREVLTGTPSREALKKRLSASWGAGRPAGAVGARVTNR</sequence>
<feature type="transmembrane region" description="Helical" evidence="1">
    <location>
        <begin position="12"/>
        <end position="28"/>
    </location>
</feature>
<reference evidence="3" key="1">
    <citation type="journal article" date="2019" name="Int. J. Syst. Evol. Microbiol.">
        <title>The Global Catalogue of Microorganisms (GCM) 10K type strain sequencing project: providing services to taxonomists for standard genome sequencing and annotation.</title>
        <authorList>
            <consortium name="The Broad Institute Genomics Platform"/>
            <consortium name="The Broad Institute Genome Sequencing Center for Infectious Disease"/>
            <person name="Wu L."/>
            <person name="Ma J."/>
        </authorList>
    </citation>
    <scope>NUCLEOTIDE SEQUENCE [LARGE SCALE GENOMIC DNA]</scope>
    <source>
        <strain evidence="3">JCM 17687</strain>
    </source>
</reference>
<keyword evidence="3" id="KW-1185">Reference proteome</keyword>
<dbReference type="EMBL" id="BAABIW010000006">
    <property type="protein sequence ID" value="GAA5020110.1"/>
    <property type="molecule type" value="Genomic_DNA"/>
</dbReference>
<evidence type="ECO:0000313" key="2">
    <source>
        <dbReference type="EMBL" id="GAA5020110.1"/>
    </source>
</evidence>
<name>A0ABP9J654_9MICO</name>
<organism evidence="2 3">
    <name type="scientific">Terrabacter aeriphilus</name>
    <dbReference type="NCBI Taxonomy" id="515662"/>
    <lineage>
        <taxon>Bacteria</taxon>
        <taxon>Bacillati</taxon>
        <taxon>Actinomycetota</taxon>
        <taxon>Actinomycetes</taxon>
        <taxon>Micrococcales</taxon>
        <taxon>Intrasporangiaceae</taxon>
        <taxon>Terrabacter</taxon>
    </lineage>
</organism>